<dbReference type="EMBL" id="CP000473">
    <property type="protein sequence ID" value="ABJ85177.1"/>
    <property type="molecule type" value="Genomic_DNA"/>
</dbReference>
<keyword evidence="1" id="KW-1133">Transmembrane helix</keyword>
<name>Q01YT8_SOLUE</name>
<protein>
    <submittedName>
        <fullName evidence="2">Uncharacterized protein</fullName>
    </submittedName>
</protein>
<gene>
    <name evidence="2" type="ordered locus">Acid_4213</name>
</gene>
<feature type="transmembrane region" description="Helical" evidence="1">
    <location>
        <begin position="40"/>
        <end position="58"/>
    </location>
</feature>
<proteinExistence type="predicted"/>
<reference evidence="2" key="1">
    <citation type="submission" date="2006-10" db="EMBL/GenBank/DDBJ databases">
        <title>Complete sequence of Solibacter usitatus Ellin6076.</title>
        <authorList>
            <consortium name="US DOE Joint Genome Institute"/>
            <person name="Copeland A."/>
            <person name="Lucas S."/>
            <person name="Lapidus A."/>
            <person name="Barry K."/>
            <person name="Detter J.C."/>
            <person name="Glavina del Rio T."/>
            <person name="Hammon N."/>
            <person name="Israni S."/>
            <person name="Dalin E."/>
            <person name="Tice H."/>
            <person name="Pitluck S."/>
            <person name="Thompson L.S."/>
            <person name="Brettin T."/>
            <person name="Bruce D."/>
            <person name="Han C."/>
            <person name="Tapia R."/>
            <person name="Gilna P."/>
            <person name="Schmutz J."/>
            <person name="Larimer F."/>
            <person name="Land M."/>
            <person name="Hauser L."/>
            <person name="Kyrpides N."/>
            <person name="Mikhailova N."/>
            <person name="Janssen P.H."/>
            <person name="Kuske C.R."/>
            <person name="Richardson P."/>
        </authorList>
    </citation>
    <scope>NUCLEOTIDE SEQUENCE</scope>
    <source>
        <strain evidence="2">Ellin6076</strain>
    </source>
</reference>
<dbReference type="KEGG" id="sus:Acid_4213"/>
<sequence precursor="true">MPKMNLSHFEAAFLFALFTSVVLGVVTKRNDRDRLHYGVYTFACFMLALFGIGWLMYLGHG</sequence>
<dbReference type="HOGENOM" id="CLU_209245_0_0_0"/>
<dbReference type="STRING" id="234267.Acid_4213"/>
<evidence type="ECO:0000313" key="2">
    <source>
        <dbReference type="EMBL" id="ABJ85177.1"/>
    </source>
</evidence>
<organism evidence="2">
    <name type="scientific">Solibacter usitatus (strain Ellin6076)</name>
    <dbReference type="NCBI Taxonomy" id="234267"/>
    <lineage>
        <taxon>Bacteria</taxon>
        <taxon>Pseudomonadati</taxon>
        <taxon>Acidobacteriota</taxon>
        <taxon>Terriglobia</taxon>
        <taxon>Bryobacterales</taxon>
        <taxon>Solibacteraceae</taxon>
        <taxon>Candidatus Solibacter</taxon>
    </lineage>
</organism>
<accession>Q01YT8</accession>
<evidence type="ECO:0000256" key="1">
    <source>
        <dbReference type="SAM" id="Phobius"/>
    </source>
</evidence>
<dbReference type="AlphaFoldDB" id="Q01YT8"/>
<keyword evidence="1" id="KW-0812">Transmembrane</keyword>
<keyword evidence="1" id="KW-0472">Membrane</keyword>
<dbReference type="InParanoid" id="Q01YT8"/>
<dbReference type="eggNOG" id="ENOG502ZUQ0">
    <property type="taxonomic scope" value="Bacteria"/>
</dbReference>
<dbReference type="OrthoDB" id="129648at2"/>